<protein>
    <submittedName>
        <fullName evidence="2">Polyketide cyclase</fullName>
    </submittedName>
</protein>
<gene>
    <name evidence="2" type="ORF">UC35_15015</name>
</gene>
<organism evidence="2 3">
    <name type="scientific">Ramlibacter tataouinensis</name>
    <dbReference type="NCBI Taxonomy" id="94132"/>
    <lineage>
        <taxon>Bacteria</taxon>
        <taxon>Pseudomonadati</taxon>
        <taxon>Pseudomonadota</taxon>
        <taxon>Betaproteobacteria</taxon>
        <taxon>Burkholderiales</taxon>
        <taxon>Comamonadaceae</taxon>
        <taxon>Ramlibacter</taxon>
    </lineage>
</organism>
<dbReference type="AlphaFoldDB" id="A0A127JVM2"/>
<dbReference type="RefSeq" id="WP_061501051.1">
    <property type="nucleotide sequence ID" value="NZ_CP010951.1"/>
</dbReference>
<feature type="domain" description="SnoaL-like" evidence="1">
    <location>
        <begin position="9"/>
        <end position="112"/>
    </location>
</feature>
<keyword evidence="3" id="KW-1185">Reference proteome</keyword>
<evidence type="ECO:0000259" key="1">
    <source>
        <dbReference type="Pfam" id="PF12680"/>
    </source>
</evidence>
<name>A0A127JVM2_9BURK</name>
<dbReference type="Pfam" id="PF12680">
    <property type="entry name" value="SnoaL_2"/>
    <property type="match status" value="1"/>
</dbReference>
<dbReference type="OrthoDB" id="13610at2"/>
<evidence type="ECO:0000313" key="3">
    <source>
        <dbReference type="Proteomes" id="UP000070433"/>
    </source>
</evidence>
<dbReference type="Proteomes" id="UP000070433">
    <property type="component" value="Chromosome"/>
</dbReference>
<proteinExistence type="predicted"/>
<sequence length="127" mass="14036">MGVTVEDLQAFADAWNRHDVEALMSFMTEDCAFEASAGPDTCGTRYVGRGAVRAAFSDVWAAFPDAQWRSARHFVAGERGVSEWTFTGTRTDGSRVEVHGCDLFTFRGGQIAVKNSYRKNRPPLPAR</sequence>
<dbReference type="SUPFAM" id="SSF54427">
    <property type="entry name" value="NTF2-like"/>
    <property type="match status" value="1"/>
</dbReference>
<dbReference type="InterPro" id="IPR037401">
    <property type="entry name" value="SnoaL-like"/>
</dbReference>
<dbReference type="PATRIC" id="fig|94132.3.peg.3060"/>
<dbReference type="InterPro" id="IPR032710">
    <property type="entry name" value="NTF2-like_dom_sf"/>
</dbReference>
<reference evidence="2 3" key="1">
    <citation type="journal article" date="2014" name="Int. J. Syst. Evol. Microbiol.">
        <title>Ramlibacter solisilvae sp. nov., isolated from forest soil, and emended description of the genus Ramlibacter.</title>
        <authorList>
            <person name="Lee H.J."/>
            <person name="Lee S.H."/>
            <person name="Lee S.S."/>
            <person name="Lee J.S."/>
            <person name="Kim Y."/>
            <person name="Kim S.C."/>
            <person name="Jeon C.O."/>
        </authorList>
    </citation>
    <scope>NUCLEOTIDE SEQUENCE [LARGE SCALE GENOMIC DNA]</scope>
    <source>
        <strain evidence="2 3">5-10</strain>
    </source>
</reference>
<dbReference type="EMBL" id="CP010951">
    <property type="protein sequence ID" value="AMO23933.1"/>
    <property type="molecule type" value="Genomic_DNA"/>
</dbReference>
<evidence type="ECO:0000313" key="2">
    <source>
        <dbReference type="EMBL" id="AMO23933.1"/>
    </source>
</evidence>
<accession>A0A127JVM2</accession>
<dbReference type="Gene3D" id="3.10.450.50">
    <property type="match status" value="1"/>
</dbReference>